<dbReference type="AlphaFoldDB" id="A0A514Z5W7"/>
<dbReference type="Pfam" id="PF02646">
    <property type="entry name" value="RmuC"/>
    <property type="match status" value="1"/>
</dbReference>
<feature type="coiled-coil region" evidence="5">
    <location>
        <begin position="382"/>
        <end position="409"/>
    </location>
</feature>
<comment type="function">
    <text evidence="1">Involved in DNA recombination.</text>
</comment>
<keyword evidence="4" id="KW-0233">DNA recombination</keyword>
<dbReference type="PANTHER" id="PTHR30563:SF0">
    <property type="entry name" value="DNA RECOMBINATION PROTEIN RMUC"/>
    <property type="match status" value="1"/>
</dbReference>
<dbReference type="KEGG" id="lack:FLP15_00265"/>
<evidence type="ECO:0000313" key="7">
    <source>
        <dbReference type="Proteomes" id="UP000315128"/>
    </source>
</evidence>
<dbReference type="Proteomes" id="UP000315128">
    <property type="component" value="Chromosome"/>
</dbReference>
<keyword evidence="3 5" id="KW-0175">Coiled coil</keyword>
<sequence>MEIIIIILLIVLILLAVANFFKKTDNSKTGSQLNYIQQNLSEMRSDINQQLGQNRQELSANLQTVSNSVNSNLSVLTENINTKFDHQFKDLQSSNEQKLEKISSSLTESTDRTVSTLSVLTESITERFDQKFKDLQESNDKRLSQIQETVDEKLQETLNRRISQSFEQVTLHLKNVEEGLGEMRSLASDVDSLQKVMTGVKTRGIVGEIQLGRILEQMFTASQYREQVNIQGSNAVDYALVLPGKIADSELLLPIDSKFPMEDYQRLQTALESNDTAEIEKTRKALFNAVKSQAKSISEKYIVPPKTTDFAMMFLPTEGLFMEVVNNPELYEQISRDYKVNITGPTTMTAVLNSLQMGFKTLQIEQKSSEVYELLGSIRTEFDKFGGQLEKVQKKLQESESEITKLITTRTNVMQRKLKSIDAAPDSVSSKLLDLED</sequence>
<dbReference type="GO" id="GO:0006310">
    <property type="term" value="P:DNA recombination"/>
    <property type="evidence" value="ECO:0007669"/>
    <property type="project" value="UniProtKB-KW"/>
</dbReference>
<name>A0A514Z5W7_9LACT</name>
<dbReference type="SUPFAM" id="SSF58113">
    <property type="entry name" value="Apolipoprotein A-I"/>
    <property type="match status" value="1"/>
</dbReference>
<comment type="similarity">
    <text evidence="2">Belongs to the RmuC family.</text>
</comment>
<evidence type="ECO:0000256" key="2">
    <source>
        <dbReference type="ARBA" id="ARBA00009840"/>
    </source>
</evidence>
<protein>
    <submittedName>
        <fullName evidence="6">DNA recombination protein RmuC</fullName>
    </submittedName>
</protein>
<gene>
    <name evidence="6" type="primary">rmuC</name>
    <name evidence="6" type="ORF">FLP15_00265</name>
</gene>
<evidence type="ECO:0000256" key="1">
    <source>
        <dbReference type="ARBA" id="ARBA00003416"/>
    </source>
</evidence>
<dbReference type="RefSeq" id="WP_142765554.1">
    <property type="nucleotide sequence ID" value="NZ_CP041356.1"/>
</dbReference>
<evidence type="ECO:0000256" key="5">
    <source>
        <dbReference type="SAM" id="Coils"/>
    </source>
</evidence>
<dbReference type="OrthoDB" id="370725at2"/>
<dbReference type="PANTHER" id="PTHR30563">
    <property type="entry name" value="DNA RECOMBINATION PROTEIN RMUC"/>
    <property type="match status" value="1"/>
</dbReference>
<accession>A0A514Z5W7</accession>
<evidence type="ECO:0000313" key="6">
    <source>
        <dbReference type="EMBL" id="QDK69887.1"/>
    </source>
</evidence>
<evidence type="ECO:0000256" key="4">
    <source>
        <dbReference type="ARBA" id="ARBA00023172"/>
    </source>
</evidence>
<dbReference type="EMBL" id="CP041356">
    <property type="protein sequence ID" value="QDK69887.1"/>
    <property type="molecule type" value="Genomic_DNA"/>
</dbReference>
<dbReference type="Gene3D" id="1.20.120.20">
    <property type="entry name" value="Apolipoprotein"/>
    <property type="match status" value="1"/>
</dbReference>
<dbReference type="InterPro" id="IPR003798">
    <property type="entry name" value="DNA_recombination_RmuC"/>
</dbReference>
<evidence type="ECO:0000256" key="3">
    <source>
        <dbReference type="ARBA" id="ARBA00023054"/>
    </source>
</evidence>
<reference evidence="6 7" key="1">
    <citation type="submission" date="2019-07" db="EMBL/GenBank/DDBJ databases">
        <title>Genome sequencing of KACC 19320.</title>
        <authorList>
            <person name="Heo J."/>
            <person name="Kim S.-J."/>
            <person name="Kim J.-S."/>
            <person name="Hong S.-B."/>
            <person name="Kwon S.-W."/>
        </authorList>
    </citation>
    <scope>NUCLEOTIDE SEQUENCE [LARGE SCALE GENOMIC DNA]</scope>
    <source>
        <strain evidence="6 7">KACC 19320</strain>
    </source>
</reference>
<keyword evidence="7" id="KW-1185">Reference proteome</keyword>
<proteinExistence type="inferred from homology"/>
<organism evidence="6 7">
    <name type="scientific">Lactococcus protaetiae</name>
    <dbReference type="NCBI Taxonomy" id="2592653"/>
    <lineage>
        <taxon>Bacteria</taxon>
        <taxon>Bacillati</taxon>
        <taxon>Bacillota</taxon>
        <taxon>Bacilli</taxon>
        <taxon>Lactobacillales</taxon>
        <taxon>Streptococcaceae</taxon>
        <taxon>Lactococcus</taxon>
    </lineage>
</organism>